<protein>
    <submittedName>
        <fullName evidence="1">Uncharacterized protein</fullName>
    </submittedName>
</protein>
<feature type="non-terminal residue" evidence="1">
    <location>
        <position position="59"/>
    </location>
</feature>
<accession>A0ACB8B933</accession>
<evidence type="ECO:0000313" key="2">
    <source>
        <dbReference type="Proteomes" id="UP000790709"/>
    </source>
</evidence>
<sequence>MTRFPGVVDLRVSIFIAFLSRIRVRSQQRRRANCRYCSLADHHSFQCFSERCSYPDFFQ</sequence>
<dbReference type="EMBL" id="MU266527">
    <property type="protein sequence ID" value="KAH7921418.1"/>
    <property type="molecule type" value="Genomic_DNA"/>
</dbReference>
<gene>
    <name evidence="1" type="ORF">BV22DRAFT_733559</name>
</gene>
<reference evidence="1" key="1">
    <citation type="journal article" date="2021" name="New Phytol.">
        <title>Evolutionary innovations through gain and loss of genes in the ectomycorrhizal Boletales.</title>
        <authorList>
            <person name="Wu G."/>
            <person name="Miyauchi S."/>
            <person name="Morin E."/>
            <person name="Kuo A."/>
            <person name="Drula E."/>
            <person name="Varga T."/>
            <person name="Kohler A."/>
            <person name="Feng B."/>
            <person name="Cao Y."/>
            <person name="Lipzen A."/>
            <person name="Daum C."/>
            <person name="Hundley H."/>
            <person name="Pangilinan J."/>
            <person name="Johnson J."/>
            <person name="Barry K."/>
            <person name="LaButti K."/>
            <person name="Ng V."/>
            <person name="Ahrendt S."/>
            <person name="Min B."/>
            <person name="Choi I.G."/>
            <person name="Park H."/>
            <person name="Plett J.M."/>
            <person name="Magnuson J."/>
            <person name="Spatafora J.W."/>
            <person name="Nagy L.G."/>
            <person name="Henrissat B."/>
            <person name="Grigoriev I.V."/>
            <person name="Yang Z.L."/>
            <person name="Xu J."/>
            <person name="Martin F.M."/>
        </authorList>
    </citation>
    <scope>NUCLEOTIDE SEQUENCE</scope>
    <source>
        <strain evidence="1">KUC20120723A-06</strain>
    </source>
</reference>
<keyword evidence="2" id="KW-1185">Reference proteome</keyword>
<dbReference type="Proteomes" id="UP000790709">
    <property type="component" value="Unassembled WGS sequence"/>
</dbReference>
<organism evidence="1 2">
    <name type="scientific">Leucogyrophana mollusca</name>
    <dbReference type="NCBI Taxonomy" id="85980"/>
    <lineage>
        <taxon>Eukaryota</taxon>
        <taxon>Fungi</taxon>
        <taxon>Dikarya</taxon>
        <taxon>Basidiomycota</taxon>
        <taxon>Agaricomycotina</taxon>
        <taxon>Agaricomycetes</taxon>
        <taxon>Agaricomycetidae</taxon>
        <taxon>Boletales</taxon>
        <taxon>Boletales incertae sedis</taxon>
        <taxon>Leucogyrophana</taxon>
    </lineage>
</organism>
<comment type="caution">
    <text evidence="1">The sequence shown here is derived from an EMBL/GenBank/DDBJ whole genome shotgun (WGS) entry which is preliminary data.</text>
</comment>
<proteinExistence type="predicted"/>
<evidence type="ECO:0000313" key="1">
    <source>
        <dbReference type="EMBL" id="KAH7921418.1"/>
    </source>
</evidence>
<name>A0ACB8B933_9AGAM</name>